<accession>A0A4Q7NDD1</accession>
<dbReference type="GO" id="GO:0008080">
    <property type="term" value="F:N-acetyltransferase activity"/>
    <property type="evidence" value="ECO:0007669"/>
    <property type="project" value="TreeGrafter"/>
</dbReference>
<comment type="caution">
    <text evidence="4">The sequence shown here is derived from an EMBL/GenBank/DDBJ whole genome shotgun (WGS) entry which is preliminary data.</text>
</comment>
<evidence type="ECO:0000313" key="4">
    <source>
        <dbReference type="EMBL" id="RZS80979.1"/>
    </source>
</evidence>
<keyword evidence="4" id="KW-0687">Ribonucleoprotein</keyword>
<evidence type="ECO:0000313" key="5">
    <source>
        <dbReference type="Proteomes" id="UP000292445"/>
    </source>
</evidence>
<dbReference type="Proteomes" id="UP000292445">
    <property type="component" value="Unassembled WGS sequence"/>
</dbReference>
<dbReference type="GO" id="GO:0005840">
    <property type="term" value="C:ribosome"/>
    <property type="evidence" value="ECO:0007669"/>
    <property type="project" value="UniProtKB-KW"/>
</dbReference>
<dbReference type="InterPro" id="IPR051016">
    <property type="entry name" value="Diverse_Substrate_AcTransf"/>
</dbReference>
<dbReference type="InterPro" id="IPR000182">
    <property type="entry name" value="GNAT_dom"/>
</dbReference>
<keyword evidence="2" id="KW-0012">Acyltransferase</keyword>
<dbReference type="AlphaFoldDB" id="A0A4Q7NDD1"/>
<evidence type="ECO:0000256" key="2">
    <source>
        <dbReference type="ARBA" id="ARBA00023315"/>
    </source>
</evidence>
<gene>
    <name evidence="4" type="ORF">EV675_3592</name>
</gene>
<organism evidence="4 5">
    <name type="scientific">Pigmentiphaga kullae</name>
    <dbReference type="NCBI Taxonomy" id="151784"/>
    <lineage>
        <taxon>Bacteria</taxon>
        <taxon>Pseudomonadati</taxon>
        <taxon>Pseudomonadota</taxon>
        <taxon>Betaproteobacteria</taxon>
        <taxon>Burkholderiales</taxon>
        <taxon>Alcaligenaceae</taxon>
        <taxon>Pigmentiphaga</taxon>
    </lineage>
</organism>
<feature type="domain" description="N-acetyltransferase" evidence="3">
    <location>
        <begin position="1"/>
        <end position="146"/>
    </location>
</feature>
<keyword evidence="1" id="KW-0808">Transferase</keyword>
<evidence type="ECO:0000256" key="1">
    <source>
        <dbReference type="ARBA" id="ARBA00022679"/>
    </source>
</evidence>
<evidence type="ECO:0000259" key="3">
    <source>
        <dbReference type="PROSITE" id="PS51186"/>
    </source>
</evidence>
<dbReference type="PANTHER" id="PTHR10545:SF42">
    <property type="entry name" value="ACETYLTRANSFERASE"/>
    <property type="match status" value="1"/>
</dbReference>
<dbReference type="PROSITE" id="PS51186">
    <property type="entry name" value="GNAT"/>
    <property type="match status" value="1"/>
</dbReference>
<dbReference type="SUPFAM" id="SSF55729">
    <property type="entry name" value="Acyl-CoA N-acyltransferases (Nat)"/>
    <property type="match status" value="1"/>
</dbReference>
<name>A0A4Q7NDD1_9BURK</name>
<sequence>MLIRPAVETDFDQWLPLWRGYQTFYRVDIPPETTQLTWARMMDEREPMHCAVAESDGRLVGLAHYIFHRSCWTPGDYVYLQDLYALPEYRGQGVGRALIEHVYRAADDANAARVHWLTHESNAQAMRLYDQVAEKSGFVQYRKVLG</sequence>
<proteinExistence type="predicted"/>
<dbReference type="RefSeq" id="WP_207221998.1">
    <property type="nucleotide sequence ID" value="NZ_SGXC01000002.1"/>
</dbReference>
<dbReference type="Pfam" id="PF00583">
    <property type="entry name" value="Acetyltransf_1"/>
    <property type="match status" value="1"/>
</dbReference>
<dbReference type="Gene3D" id="3.40.630.30">
    <property type="match status" value="1"/>
</dbReference>
<dbReference type="InterPro" id="IPR016181">
    <property type="entry name" value="Acyl_CoA_acyltransferase"/>
</dbReference>
<dbReference type="CDD" id="cd04301">
    <property type="entry name" value="NAT_SF"/>
    <property type="match status" value="1"/>
</dbReference>
<dbReference type="PANTHER" id="PTHR10545">
    <property type="entry name" value="DIAMINE N-ACETYLTRANSFERASE"/>
    <property type="match status" value="1"/>
</dbReference>
<keyword evidence="4" id="KW-0689">Ribosomal protein</keyword>
<dbReference type="EMBL" id="SGXC01000002">
    <property type="protein sequence ID" value="RZS80979.1"/>
    <property type="molecule type" value="Genomic_DNA"/>
</dbReference>
<keyword evidence="5" id="KW-1185">Reference proteome</keyword>
<reference evidence="4 5" key="1">
    <citation type="submission" date="2019-02" db="EMBL/GenBank/DDBJ databases">
        <title>Genomic Encyclopedia of Type Strains, Phase IV (KMG-IV): sequencing the most valuable type-strain genomes for metagenomic binning, comparative biology and taxonomic classification.</title>
        <authorList>
            <person name="Goeker M."/>
        </authorList>
    </citation>
    <scope>NUCLEOTIDE SEQUENCE [LARGE SCALE GENOMIC DNA]</scope>
    <source>
        <strain evidence="4 5">K24</strain>
    </source>
</reference>
<protein>
    <submittedName>
        <fullName evidence="4">Ribosomal protein S18 acetylase RimI-like enzyme</fullName>
    </submittedName>
</protein>